<dbReference type="InterPro" id="IPR018683">
    <property type="entry name" value="DUF2169"/>
</dbReference>
<evidence type="ECO:0000313" key="3">
    <source>
        <dbReference type="Proteomes" id="UP000780690"/>
    </source>
</evidence>
<dbReference type="Proteomes" id="UP000780690">
    <property type="component" value="Unassembled WGS sequence"/>
</dbReference>
<keyword evidence="3" id="KW-1185">Reference proteome</keyword>
<comment type="caution">
    <text evidence="2">The sequence shown here is derived from an EMBL/GenBank/DDBJ whole genome shotgun (WGS) entry which is preliminary data.</text>
</comment>
<feature type="domain" description="DUF2169" evidence="1">
    <location>
        <begin position="26"/>
        <end position="325"/>
    </location>
</feature>
<evidence type="ECO:0000259" key="1">
    <source>
        <dbReference type="Pfam" id="PF09937"/>
    </source>
</evidence>
<dbReference type="Pfam" id="PF09937">
    <property type="entry name" value="DUF2169"/>
    <property type="match status" value="1"/>
</dbReference>
<reference evidence="2 3" key="1">
    <citation type="journal article" date="2019" name="bioRxiv">
        <title>Bacteria contribute to plant secondary compound degradation in a generalist herbivore system.</title>
        <authorList>
            <person name="Francoeur C.B."/>
            <person name="Khadempour L."/>
            <person name="Moreira-Soto R.D."/>
            <person name="Gotting K."/>
            <person name="Book A.J."/>
            <person name="Pinto-Tomas A.A."/>
            <person name="Keefover-Ring K."/>
            <person name="Currie C.R."/>
        </authorList>
    </citation>
    <scope>NUCLEOTIDE SEQUENCE [LARGE SCALE GENOMIC DNA]</scope>
    <source>
        <strain evidence="2 3">Acro-805</strain>
    </source>
</reference>
<proteinExistence type="predicted"/>
<gene>
    <name evidence="2" type="ORF">F3J38_13710</name>
</gene>
<name>A0ABX0QVR0_9GAMM</name>
<organism evidence="2 3">
    <name type="scientific">Candidatus Pantoea formicae</name>
    <dbReference type="NCBI Taxonomy" id="2608355"/>
    <lineage>
        <taxon>Bacteria</taxon>
        <taxon>Pseudomonadati</taxon>
        <taxon>Pseudomonadota</taxon>
        <taxon>Gammaproteobacteria</taxon>
        <taxon>Enterobacterales</taxon>
        <taxon>Erwiniaceae</taxon>
        <taxon>Pantoea</taxon>
    </lineage>
</organism>
<accession>A0ABX0QVR0</accession>
<dbReference type="EMBL" id="VWXD01000004">
    <property type="protein sequence ID" value="NIF01108.1"/>
    <property type="molecule type" value="Genomic_DNA"/>
</dbReference>
<evidence type="ECO:0000313" key="2">
    <source>
        <dbReference type="EMBL" id="NIF01108.1"/>
    </source>
</evidence>
<dbReference type="RefSeq" id="WP_167139203.1">
    <property type="nucleotide sequence ID" value="NZ_VWXD01000004.1"/>
</dbReference>
<protein>
    <submittedName>
        <fullName evidence="2">DUF2169 domain-containing protein</fullName>
    </submittedName>
</protein>
<sequence>MENFVNYSAFPAQLFDSIDQHDHGFSVVVARVSYDLDVNNGKLTLADDQGELVEQDEYYDEPGKSSVRLESDLAPYKPRLDVVINGTAWAPQDKAVRQFTVGVRIGDFTRLLNVYGPREWRKMVASWQLTEAKAIASLDLRYEYAQGGFYRSEEGEEFASAANHVGMGWLSSKAQKQLKLQRVPAPQFELLPQPIKHIDDENLPAGFGFYGRGWKPRLNFAGTYDDAWKQHRHPFLPEDFRFDYWCGAHPWMQFPLPKPLSHVPVTLKNLISHQEKAGQEISFSVPVETLFAFITTQQGAGVAYDLQLDTLVIDLPSRKVHCSYRAVFSEQLDAAMTELRFIAADERTAMVKHAQKQLTDAQDDSFTPLPPSLVALVSQEQRHG</sequence>